<evidence type="ECO:0000256" key="1">
    <source>
        <dbReference type="SAM" id="MobiDB-lite"/>
    </source>
</evidence>
<evidence type="ECO:0000313" key="2">
    <source>
        <dbReference type="EMBL" id="KAF4074824.1"/>
    </source>
</evidence>
<comment type="caution">
    <text evidence="2">The sequence shown here is derived from an EMBL/GenBank/DDBJ whole genome shotgun (WGS) entry which is preliminary data.</text>
</comment>
<accession>A0A7J5ZW29</accession>
<protein>
    <recommendedName>
        <fullName evidence="4">Radiation-inducible immediate-early gene IEX-1</fullName>
    </recommendedName>
</protein>
<organism evidence="2 3">
    <name type="scientific">Ameiurus melas</name>
    <name type="common">Black bullhead</name>
    <name type="synonym">Silurus melas</name>
    <dbReference type="NCBI Taxonomy" id="219545"/>
    <lineage>
        <taxon>Eukaryota</taxon>
        <taxon>Metazoa</taxon>
        <taxon>Chordata</taxon>
        <taxon>Craniata</taxon>
        <taxon>Vertebrata</taxon>
        <taxon>Euteleostomi</taxon>
        <taxon>Actinopterygii</taxon>
        <taxon>Neopterygii</taxon>
        <taxon>Teleostei</taxon>
        <taxon>Ostariophysi</taxon>
        <taxon>Siluriformes</taxon>
        <taxon>Ictaluridae</taxon>
        <taxon>Ameiurus</taxon>
    </lineage>
</organism>
<dbReference type="AlphaFoldDB" id="A0A7J5ZW29"/>
<name>A0A7J5ZW29_AMEME</name>
<evidence type="ECO:0008006" key="4">
    <source>
        <dbReference type="Google" id="ProtNLM"/>
    </source>
</evidence>
<keyword evidence="3" id="KW-1185">Reference proteome</keyword>
<evidence type="ECO:0000313" key="3">
    <source>
        <dbReference type="Proteomes" id="UP000593565"/>
    </source>
</evidence>
<gene>
    <name evidence="2" type="ORF">AMELA_G00243370</name>
</gene>
<dbReference type="PANTHER" id="PTHR16915">
    <property type="entry name" value="IMMEDIATE EARLY RESPONSE 3"/>
    <property type="match status" value="1"/>
</dbReference>
<feature type="region of interest" description="Disordered" evidence="1">
    <location>
        <begin position="23"/>
        <end position="52"/>
    </location>
</feature>
<reference evidence="2 3" key="1">
    <citation type="submission" date="2020-02" db="EMBL/GenBank/DDBJ databases">
        <title>A chromosome-scale genome assembly of the black bullhead catfish (Ameiurus melas).</title>
        <authorList>
            <person name="Wen M."/>
            <person name="Zham M."/>
            <person name="Cabau C."/>
            <person name="Klopp C."/>
            <person name="Donnadieu C."/>
            <person name="Roques C."/>
            <person name="Bouchez O."/>
            <person name="Lampietro C."/>
            <person name="Jouanno E."/>
            <person name="Herpin A."/>
            <person name="Louis A."/>
            <person name="Berthelot C."/>
            <person name="Parey E."/>
            <person name="Roest-Crollius H."/>
            <person name="Braasch I."/>
            <person name="Postlethwait J."/>
            <person name="Robinson-Rechavi M."/>
            <person name="Echchiki A."/>
            <person name="Begum T."/>
            <person name="Montfort J."/>
            <person name="Schartl M."/>
            <person name="Bobe J."/>
            <person name="Guiguen Y."/>
        </authorList>
    </citation>
    <scope>NUCLEOTIDE SEQUENCE [LARGE SCALE GENOMIC DNA]</scope>
    <source>
        <strain evidence="2">M_S1</strain>
        <tissue evidence="2">Blood</tissue>
    </source>
</reference>
<dbReference type="GO" id="GO:0043066">
    <property type="term" value="P:negative regulation of apoptotic process"/>
    <property type="evidence" value="ECO:0007669"/>
    <property type="project" value="InterPro"/>
</dbReference>
<dbReference type="EMBL" id="JAAGNN010000022">
    <property type="protein sequence ID" value="KAF4074824.1"/>
    <property type="molecule type" value="Genomic_DNA"/>
</dbReference>
<dbReference type="InterPro" id="IPR024829">
    <property type="entry name" value="IEX-1"/>
</dbReference>
<dbReference type="PANTHER" id="PTHR16915:SF0">
    <property type="entry name" value="RADIATION-INDUCIBLE IMMEDIATE-EARLY GENE IEX-1"/>
    <property type="match status" value="1"/>
</dbReference>
<sequence length="236" mass="26828">MGGVPDERGAWLDFCLINSVARSSSQTPRTSAPRHVPSRATHPEHDMYTRSTSVSFTYPSHSTYRPVARSTEPEVFTFDRIPVQHFSAPRQPQRRRVMRVMYPAKVRKYLPPAEKSPAKRWLLALCLVLLAQIYTEHDDELDITEPVALSDALSGDLPVDDASASSPLFMHFRSAEERAMRLTSCSKDSGPWMNTTCEAEETDVQEHRQHHRQQRKNPYVVALLYPAVLHTLGCEQ</sequence>
<proteinExistence type="predicted"/>
<dbReference type="Proteomes" id="UP000593565">
    <property type="component" value="Unassembled WGS sequence"/>
</dbReference>